<comment type="caution">
    <text evidence="3">The sequence shown here is derived from an EMBL/GenBank/DDBJ whole genome shotgun (WGS) entry which is preliminary data.</text>
</comment>
<feature type="domain" description="TmcB/TmcC TPR repeats" evidence="2">
    <location>
        <begin position="158"/>
        <end position="204"/>
    </location>
</feature>
<evidence type="ECO:0000256" key="1">
    <source>
        <dbReference type="SAM" id="MobiDB-lite"/>
    </source>
</evidence>
<feature type="region of interest" description="Disordered" evidence="1">
    <location>
        <begin position="117"/>
        <end position="152"/>
    </location>
</feature>
<dbReference type="AlphaFoldDB" id="A0A7J7CJR8"/>
<organism evidence="3 4">
    <name type="scientific">Tripterygium wilfordii</name>
    <name type="common">Thunder God vine</name>
    <dbReference type="NCBI Taxonomy" id="458696"/>
    <lineage>
        <taxon>Eukaryota</taxon>
        <taxon>Viridiplantae</taxon>
        <taxon>Streptophyta</taxon>
        <taxon>Embryophyta</taxon>
        <taxon>Tracheophyta</taxon>
        <taxon>Spermatophyta</taxon>
        <taxon>Magnoliopsida</taxon>
        <taxon>eudicotyledons</taxon>
        <taxon>Gunneridae</taxon>
        <taxon>Pentapetalae</taxon>
        <taxon>rosids</taxon>
        <taxon>fabids</taxon>
        <taxon>Celastrales</taxon>
        <taxon>Celastraceae</taxon>
        <taxon>Tripterygium</taxon>
    </lineage>
</organism>
<evidence type="ECO:0000259" key="2">
    <source>
        <dbReference type="Pfam" id="PF25474"/>
    </source>
</evidence>
<dbReference type="OrthoDB" id="439046at2759"/>
<dbReference type="Gene3D" id="1.25.40.10">
    <property type="entry name" value="Tetratricopeptide repeat domain"/>
    <property type="match status" value="1"/>
</dbReference>
<dbReference type="InterPro" id="IPR057352">
    <property type="entry name" value="TPR_TmcB/C"/>
</dbReference>
<keyword evidence="4" id="KW-1185">Reference proteome</keyword>
<dbReference type="Pfam" id="PF25474">
    <property type="entry name" value="TPR_TmcB"/>
    <property type="match status" value="1"/>
</dbReference>
<dbReference type="SUPFAM" id="SSF48452">
    <property type="entry name" value="TPR-like"/>
    <property type="match status" value="1"/>
</dbReference>
<protein>
    <recommendedName>
        <fullName evidence="2">TmcB/TmcC TPR repeats domain-containing protein</fullName>
    </recommendedName>
</protein>
<gene>
    <name evidence="3" type="ORF">HS088_TW16G00752</name>
</gene>
<reference evidence="3 4" key="1">
    <citation type="journal article" date="2020" name="Nat. Commun.">
        <title>Genome of Tripterygium wilfordii and identification of cytochrome P450 involved in triptolide biosynthesis.</title>
        <authorList>
            <person name="Tu L."/>
            <person name="Su P."/>
            <person name="Zhang Z."/>
            <person name="Gao L."/>
            <person name="Wang J."/>
            <person name="Hu T."/>
            <person name="Zhou J."/>
            <person name="Zhang Y."/>
            <person name="Zhao Y."/>
            <person name="Liu Y."/>
            <person name="Song Y."/>
            <person name="Tong Y."/>
            <person name="Lu Y."/>
            <person name="Yang J."/>
            <person name="Xu C."/>
            <person name="Jia M."/>
            <person name="Peters R.J."/>
            <person name="Huang L."/>
            <person name="Gao W."/>
        </authorList>
    </citation>
    <scope>NUCLEOTIDE SEQUENCE [LARGE SCALE GENOMIC DNA]</scope>
    <source>
        <strain evidence="4">cv. XIE 37</strain>
        <tissue evidence="3">Leaf</tissue>
    </source>
</reference>
<evidence type="ECO:0000313" key="4">
    <source>
        <dbReference type="Proteomes" id="UP000593562"/>
    </source>
</evidence>
<name>A0A7J7CJR8_TRIWF</name>
<proteinExistence type="predicted"/>
<dbReference type="PANTHER" id="PTHR26312">
    <property type="entry name" value="TETRATRICOPEPTIDE REPEAT PROTEIN 5"/>
    <property type="match status" value="1"/>
</dbReference>
<dbReference type="PANTHER" id="PTHR26312:SF123">
    <property type="entry name" value="TETRATRICOPEPTIDE REPEAT (TPR)-LIKE SUPERFAMILY PROTEIN"/>
    <property type="match status" value="1"/>
</dbReference>
<sequence length="282" mass="31442">MKAALFRTDSLPILQSILTLGSPRVRISRNESFNMSSPRISLHLEINSKTDSPARSIRRALSENNLIRSGTDGVPDGFLKQNAFGSRSLPSIMSELECLSETESEVHDRELLEFSGKFPENWTPPEELGSSGDGFGKGNESGDDRSWNDGCSGGSGDVTKIGDYYREMLKSNPGDSLLLRNYGKYLHEVERDAERAEEYYSRAILASPGDGEVLSQYGKLIWETRRDGERAKSYFDQAVYASPNDCMVLGSYANFLWETEEDEEDEEINERSEASPAMVAAF</sequence>
<dbReference type="Proteomes" id="UP000593562">
    <property type="component" value="Unassembled WGS sequence"/>
</dbReference>
<dbReference type="InParanoid" id="A0A7J7CJR8"/>
<dbReference type="EMBL" id="JAAARO010000016">
    <property type="protein sequence ID" value="KAF5734305.1"/>
    <property type="molecule type" value="Genomic_DNA"/>
</dbReference>
<accession>A0A7J7CJR8</accession>
<dbReference type="FunCoup" id="A0A7J7CJR8">
    <property type="interactions" value="588"/>
</dbReference>
<dbReference type="InterPro" id="IPR011990">
    <property type="entry name" value="TPR-like_helical_dom_sf"/>
</dbReference>
<evidence type="ECO:0000313" key="3">
    <source>
        <dbReference type="EMBL" id="KAF5734305.1"/>
    </source>
</evidence>